<dbReference type="EMBL" id="AP021874">
    <property type="protein sequence ID" value="BBO72252.1"/>
    <property type="molecule type" value="Genomic_DNA"/>
</dbReference>
<dbReference type="Pfam" id="PF01925">
    <property type="entry name" value="TauE"/>
    <property type="match status" value="1"/>
</dbReference>
<feature type="transmembrane region" description="Helical" evidence="5">
    <location>
        <begin position="75"/>
        <end position="107"/>
    </location>
</feature>
<organism evidence="6 7">
    <name type="scientific">Desulfosarcina alkanivorans</name>
    <dbReference type="NCBI Taxonomy" id="571177"/>
    <lineage>
        <taxon>Bacteria</taxon>
        <taxon>Pseudomonadati</taxon>
        <taxon>Thermodesulfobacteriota</taxon>
        <taxon>Desulfobacteria</taxon>
        <taxon>Desulfobacterales</taxon>
        <taxon>Desulfosarcinaceae</taxon>
        <taxon>Desulfosarcina</taxon>
    </lineage>
</organism>
<dbReference type="GO" id="GO:0005886">
    <property type="term" value="C:plasma membrane"/>
    <property type="evidence" value="ECO:0007669"/>
    <property type="project" value="UniProtKB-SubCell"/>
</dbReference>
<comment type="similarity">
    <text evidence="5">Belongs to the 4-toluene sulfonate uptake permease (TSUP) (TC 2.A.102) family.</text>
</comment>
<evidence type="ECO:0000256" key="5">
    <source>
        <dbReference type="RuleBase" id="RU363041"/>
    </source>
</evidence>
<evidence type="ECO:0000256" key="1">
    <source>
        <dbReference type="ARBA" id="ARBA00004141"/>
    </source>
</evidence>
<evidence type="ECO:0000313" key="7">
    <source>
        <dbReference type="Proteomes" id="UP000427906"/>
    </source>
</evidence>
<feature type="transmembrane region" description="Helical" evidence="5">
    <location>
        <begin position="396"/>
        <end position="417"/>
    </location>
</feature>
<keyword evidence="4 5" id="KW-0472">Membrane</keyword>
<keyword evidence="2 5" id="KW-0812">Transmembrane</keyword>
<keyword evidence="3 5" id="KW-1133">Transmembrane helix</keyword>
<gene>
    <name evidence="6" type="ORF">DSCA_61820</name>
</gene>
<evidence type="ECO:0000256" key="4">
    <source>
        <dbReference type="ARBA" id="ARBA00023136"/>
    </source>
</evidence>
<evidence type="ECO:0000256" key="3">
    <source>
        <dbReference type="ARBA" id="ARBA00022989"/>
    </source>
</evidence>
<evidence type="ECO:0000313" key="6">
    <source>
        <dbReference type="EMBL" id="BBO72252.1"/>
    </source>
</evidence>
<feature type="transmembrane region" description="Helical" evidence="5">
    <location>
        <begin position="317"/>
        <end position="345"/>
    </location>
</feature>
<protein>
    <recommendedName>
        <fullName evidence="5">Probable membrane transporter protein</fullName>
    </recommendedName>
</protein>
<feature type="transmembrane region" description="Helical" evidence="5">
    <location>
        <begin position="357"/>
        <end position="376"/>
    </location>
</feature>
<accession>A0A5K7YR31</accession>
<comment type="subcellular location">
    <subcellularLocation>
        <location evidence="5">Cell membrane</location>
        <topology evidence="5">Multi-pass membrane protein</topology>
    </subcellularLocation>
    <subcellularLocation>
        <location evidence="1">Membrane</location>
        <topology evidence="1">Multi-pass membrane protein</topology>
    </subcellularLocation>
</comment>
<dbReference type="PANTHER" id="PTHR43701">
    <property type="entry name" value="MEMBRANE TRANSPORTER PROTEIN MJ0441-RELATED"/>
    <property type="match status" value="1"/>
</dbReference>
<dbReference type="Proteomes" id="UP000427906">
    <property type="component" value="Chromosome"/>
</dbReference>
<dbReference type="InterPro" id="IPR051598">
    <property type="entry name" value="TSUP/Inactive_protease-like"/>
</dbReference>
<proteinExistence type="inferred from homology"/>
<keyword evidence="5" id="KW-1003">Cell membrane</keyword>
<dbReference type="RefSeq" id="WP_155319975.1">
    <property type="nucleotide sequence ID" value="NZ_AP021874.1"/>
</dbReference>
<dbReference type="InterPro" id="IPR002781">
    <property type="entry name" value="TM_pro_TauE-like"/>
</dbReference>
<dbReference type="AlphaFoldDB" id="A0A5K7YR31"/>
<keyword evidence="7" id="KW-1185">Reference proteome</keyword>
<feature type="transmembrane region" description="Helical" evidence="5">
    <location>
        <begin position="181"/>
        <end position="199"/>
    </location>
</feature>
<feature type="transmembrane region" description="Helical" evidence="5">
    <location>
        <begin position="142"/>
        <end position="161"/>
    </location>
</feature>
<dbReference type="OrthoDB" id="9779078at2"/>
<evidence type="ECO:0000256" key="2">
    <source>
        <dbReference type="ARBA" id="ARBA00022692"/>
    </source>
</evidence>
<dbReference type="KEGG" id="dalk:DSCA_61820"/>
<feature type="transmembrane region" description="Helical" evidence="5">
    <location>
        <begin position="258"/>
        <end position="291"/>
    </location>
</feature>
<reference evidence="6 7" key="1">
    <citation type="submission" date="2019-11" db="EMBL/GenBank/DDBJ databases">
        <title>Comparative genomics of hydrocarbon-degrading Desulfosarcina strains.</title>
        <authorList>
            <person name="Watanabe M."/>
            <person name="Kojima H."/>
            <person name="Fukui M."/>
        </authorList>
    </citation>
    <scope>NUCLEOTIDE SEQUENCE [LARGE SCALE GENOMIC DNA]</scope>
    <source>
        <strain evidence="6 7">PL12</strain>
    </source>
</reference>
<dbReference type="PANTHER" id="PTHR43701:SF12">
    <property type="entry name" value="MEMBRANE TRANSPORTER PROTEIN YTNM-RELATED"/>
    <property type="match status" value="1"/>
</dbReference>
<name>A0A5K7YR31_9BACT</name>
<feature type="transmembrane region" description="Helical" evidence="5">
    <location>
        <begin position="35"/>
        <end position="54"/>
    </location>
</feature>
<sequence>MSFFKQWAQFMLAGAKAHARWEKEMSDNILGSPKRLMVLGLFLLPVIVGGIAFADQLVSEIPDVLGGKKAYSPSFFTTGIFLASILIGLGAGLITGCIGAGGGFIIAPALMSAGIKGILAVGTDLFHIFAKAIMGSVIHRKLGNISVPLALIFLIGAILGATCGGVINRVLYEINPVLSDAFITTIYVLMLGLLGMYALTDFLKARSRGDAGGAHDHGGKSEGADLGSLPQKLQGMRIPPMVTFDKDIVPGGRQISSVFLVLSGALVGFAAAIMGVGGGFLTFPIFVYVLGVSSMTTVGTDIFQIVFTAGYAAVSQYAIYGFIFYTLAMGMLLGSLIGIQIGAMVTKVVSGITIRGFYAMAVLAGFVNRVFALPGKLGAMDIISIAPATAKILDTIGIWAFFIVIGGFGVWVIGTFLRNIKNLKKAEVAS</sequence>